<evidence type="ECO:0000313" key="10">
    <source>
        <dbReference type="Proteomes" id="UP001430065"/>
    </source>
</evidence>
<dbReference type="SUPFAM" id="SSF47384">
    <property type="entry name" value="Homodimeric domain of signal transducing histidine kinase"/>
    <property type="match status" value="1"/>
</dbReference>
<gene>
    <name evidence="9" type="ORF">ISP20_14570</name>
</gene>
<dbReference type="Pfam" id="PF02518">
    <property type="entry name" value="HATPase_c"/>
    <property type="match status" value="1"/>
</dbReference>
<dbReference type="RefSeq" id="WP_204636838.1">
    <property type="nucleotide sequence ID" value="NZ_JADIKC010000006.1"/>
</dbReference>
<dbReference type="InterPro" id="IPR003661">
    <property type="entry name" value="HisK_dim/P_dom"/>
</dbReference>
<evidence type="ECO:0000259" key="8">
    <source>
        <dbReference type="PROSITE" id="PS50113"/>
    </source>
</evidence>
<dbReference type="PANTHER" id="PTHR43065:SF49">
    <property type="entry name" value="HISTIDINE KINASE"/>
    <property type="match status" value="1"/>
</dbReference>
<dbReference type="SMART" id="SM00387">
    <property type="entry name" value="HATPase_c"/>
    <property type="match status" value="1"/>
</dbReference>
<dbReference type="EMBL" id="JADIKC010000006">
    <property type="protein sequence ID" value="MBM7122388.1"/>
    <property type="molecule type" value="Genomic_DNA"/>
</dbReference>
<dbReference type="CDD" id="cd00082">
    <property type="entry name" value="HisKA"/>
    <property type="match status" value="1"/>
</dbReference>
<feature type="domain" description="PAC" evidence="8">
    <location>
        <begin position="80"/>
        <end position="132"/>
    </location>
</feature>
<dbReference type="Pfam" id="PF00512">
    <property type="entry name" value="HisKA"/>
    <property type="match status" value="1"/>
</dbReference>
<protein>
    <recommendedName>
        <fullName evidence="2">histidine kinase</fullName>
        <ecNumber evidence="2">2.7.13.3</ecNumber>
    </recommendedName>
</protein>
<dbReference type="Pfam" id="PF00072">
    <property type="entry name" value="Response_reg"/>
    <property type="match status" value="1"/>
</dbReference>
<dbReference type="SMART" id="SM00086">
    <property type="entry name" value="PAC"/>
    <property type="match status" value="2"/>
</dbReference>
<dbReference type="PROSITE" id="PS50113">
    <property type="entry name" value="PAC"/>
    <property type="match status" value="2"/>
</dbReference>
<dbReference type="NCBIfam" id="TIGR00229">
    <property type="entry name" value="sensory_box"/>
    <property type="match status" value="2"/>
</dbReference>
<comment type="caution">
    <text evidence="9">The sequence shown here is derived from an EMBL/GenBank/DDBJ whole genome shotgun (WGS) entry which is preliminary data.</text>
</comment>
<dbReference type="Proteomes" id="UP001430065">
    <property type="component" value="Unassembled WGS sequence"/>
</dbReference>
<dbReference type="PROSITE" id="PS50110">
    <property type="entry name" value="RESPONSE_REGULATORY"/>
    <property type="match status" value="1"/>
</dbReference>
<dbReference type="InterPro" id="IPR001610">
    <property type="entry name" value="PAC"/>
</dbReference>
<evidence type="ECO:0000256" key="2">
    <source>
        <dbReference type="ARBA" id="ARBA00012438"/>
    </source>
</evidence>
<dbReference type="Gene3D" id="1.10.287.130">
    <property type="match status" value="1"/>
</dbReference>
<dbReference type="Gene3D" id="3.30.450.20">
    <property type="entry name" value="PAS domain"/>
    <property type="match status" value="2"/>
</dbReference>
<feature type="domain" description="Histidine kinase" evidence="5">
    <location>
        <begin position="280"/>
        <end position="501"/>
    </location>
</feature>
<feature type="domain" description="PAS" evidence="7">
    <location>
        <begin position="133"/>
        <end position="190"/>
    </location>
</feature>
<keyword evidence="10" id="KW-1185">Reference proteome</keyword>
<evidence type="ECO:0000256" key="3">
    <source>
        <dbReference type="ARBA" id="ARBA00022553"/>
    </source>
</evidence>
<evidence type="ECO:0000256" key="1">
    <source>
        <dbReference type="ARBA" id="ARBA00000085"/>
    </source>
</evidence>
<comment type="catalytic activity">
    <reaction evidence="1">
        <text>ATP + protein L-histidine = ADP + protein N-phospho-L-histidine.</text>
        <dbReference type="EC" id="2.7.13.3"/>
    </reaction>
</comment>
<dbReference type="CDD" id="cd00156">
    <property type="entry name" value="REC"/>
    <property type="match status" value="1"/>
</dbReference>
<dbReference type="EC" id="2.7.13.3" evidence="2"/>
<feature type="domain" description="PAC" evidence="8">
    <location>
        <begin position="208"/>
        <end position="260"/>
    </location>
</feature>
<dbReference type="InterPro" id="IPR035965">
    <property type="entry name" value="PAS-like_dom_sf"/>
</dbReference>
<evidence type="ECO:0000259" key="7">
    <source>
        <dbReference type="PROSITE" id="PS50112"/>
    </source>
</evidence>
<evidence type="ECO:0000313" key="9">
    <source>
        <dbReference type="EMBL" id="MBM7122388.1"/>
    </source>
</evidence>
<accession>A0ABS2JTT5</accession>
<dbReference type="InterPro" id="IPR000014">
    <property type="entry name" value="PAS"/>
</dbReference>
<reference evidence="9 10" key="1">
    <citation type="submission" date="2020-10" db="EMBL/GenBank/DDBJ databases">
        <title>Phylogeny of dyella-like bacteria.</title>
        <authorList>
            <person name="Fu J."/>
        </authorList>
    </citation>
    <scope>NUCLEOTIDE SEQUENCE [LARGE SCALE GENOMIC DNA]</scope>
    <source>
        <strain evidence="9 10">THG-B117</strain>
    </source>
</reference>
<dbReference type="Gene3D" id="3.40.50.2300">
    <property type="match status" value="1"/>
</dbReference>
<dbReference type="PANTHER" id="PTHR43065">
    <property type="entry name" value="SENSOR HISTIDINE KINASE"/>
    <property type="match status" value="1"/>
</dbReference>
<feature type="modified residue" description="4-aspartylphosphate" evidence="4">
    <location>
        <position position="575"/>
    </location>
</feature>
<dbReference type="InterPro" id="IPR003594">
    <property type="entry name" value="HATPase_dom"/>
</dbReference>
<feature type="domain" description="Response regulatory" evidence="6">
    <location>
        <begin position="525"/>
        <end position="636"/>
    </location>
</feature>
<dbReference type="InterPro" id="IPR001789">
    <property type="entry name" value="Sig_transdc_resp-reg_receiver"/>
</dbReference>
<dbReference type="PROSITE" id="PS50109">
    <property type="entry name" value="HIS_KIN"/>
    <property type="match status" value="1"/>
</dbReference>
<keyword evidence="3 4" id="KW-0597">Phosphoprotein</keyword>
<evidence type="ECO:0000256" key="4">
    <source>
        <dbReference type="PROSITE-ProRule" id="PRU00169"/>
    </source>
</evidence>
<dbReference type="SMART" id="SM00388">
    <property type="entry name" value="HisKA"/>
    <property type="match status" value="1"/>
</dbReference>
<dbReference type="InterPro" id="IPR036097">
    <property type="entry name" value="HisK_dim/P_sf"/>
</dbReference>
<dbReference type="InterPro" id="IPR011006">
    <property type="entry name" value="CheY-like_superfamily"/>
</dbReference>
<dbReference type="PROSITE" id="PS50112">
    <property type="entry name" value="PAS"/>
    <property type="match status" value="2"/>
</dbReference>
<evidence type="ECO:0000259" key="6">
    <source>
        <dbReference type="PROSITE" id="PS50110"/>
    </source>
</evidence>
<organism evidence="9 10">
    <name type="scientific">Dyella kyungheensis</name>
    <dbReference type="NCBI Taxonomy" id="1242174"/>
    <lineage>
        <taxon>Bacteria</taxon>
        <taxon>Pseudomonadati</taxon>
        <taxon>Pseudomonadota</taxon>
        <taxon>Gammaproteobacteria</taxon>
        <taxon>Lysobacterales</taxon>
        <taxon>Rhodanobacteraceae</taxon>
        <taxon>Dyella</taxon>
    </lineage>
</organism>
<dbReference type="SMART" id="SM00448">
    <property type="entry name" value="REC"/>
    <property type="match status" value="1"/>
</dbReference>
<dbReference type="InterPro" id="IPR036890">
    <property type="entry name" value="HATPase_C_sf"/>
</dbReference>
<feature type="domain" description="PAS" evidence="7">
    <location>
        <begin position="5"/>
        <end position="60"/>
    </location>
</feature>
<dbReference type="SUPFAM" id="SSF55874">
    <property type="entry name" value="ATPase domain of HSP90 chaperone/DNA topoisomerase II/histidine kinase"/>
    <property type="match status" value="1"/>
</dbReference>
<dbReference type="SUPFAM" id="SSF55785">
    <property type="entry name" value="PYP-like sensor domain (PAS domain)"/>
    <property type="match status" value="2"/>
</dbReference>
<proteinExistence type="predicted"/>
<sequence>MNTTGINRYELLVDSVVDYAICLINLDGTIASWNVGCERSTGYVAAEVLGKHIRMFYADDALAADEPTAALVTAHDEGRVETEGWRVRKDGSQYWANVVLDLVKTPDGTAIGYASITRDLTERKQAEDRLRRSEEQFRLLLQGVGDCAIYMLDPDGCITSWNTGAQRIKGYTREEILGKHLSTFYTLEDRAAGEPQRALGLAASTGRFEAEGWRVRKDGSSFWAHVIIDRINGDDGRHVGFAKVTRDITARRDADAALADAREALFQSQKLEAVGQLTGGVAHDFNNLLMAVIGSLELLEVRLSHDPHALNLLGNALAGARRGAALTKRMLAFARKQELQPTSIDLKALVQGISSLLQRSAGPTITIDTVFPLALHHILVDGNQLELALLNLVMNARDAMPSGGHIIITAKNETIEQSGHRSALPPGGYVSLSVTDDGHGMDAATLERATEPFFTTKGIGKGTGLGLSMVHGLAEQSGGRLLLRSEAGRGTTAELWLPMAMTAEDALTHEPEAPVPENSASGAQSILVVDDDPLIAMTMSAVLNDLGHITVEANSAREALDQLSQKNYFDLMITDYAMPVMNGLQLIEQVQARWPHLPIILATGYAELPEGSAKSVLRLPKPFGRVDLVRVVDAAAAASASRKTSV</sequence>
<dbReference type="SMART" id="SM00091">
    <property type="entry name" value="PAS"/>
    <property type="match status" value="2"/>
</dbReference>
<dbReference type="PRINTS" id="PR00344">
    <property type="entry name" value="BCTRLSENSOR"/>
</dbReference>
<dbReference type="Gene3D" id="3.30.565.10">
    <property type="entry name" value="Histidine kinase-like ATPase, C-terminal domain"/>
    <property type="match status" value="1"/>
</dbReference>
<dbReference type="InterPro" id="IPR005467">
    <property type="entry name" value="His_kinase_dom"/>
</dbReference>
<dbReference type="CDD" id="cd00130">
    <property type="entry name" value="PAS"/>
    <property type="match status" value="2"/>
</dbReference>
<dbReference type="SUPFAM" id="SSF52172">
    <property type="entry name" value="CheY-like"/>
    <property type="match status" value="1"/>
</dbReference>
<dbReference type="InterPro" id="IPR000700">
    <property type="entry name" value="PAS-assoc_C"/>
</dbReference>
<dbReference type="InterPro" id="IPR004358">
    <property type="entry name" value="Sig_transdc_His_kin-like_C"/>
</dbReference>
<evidence type="ECO:0000259" key="5">
    <source>
        <dbReference type="PROSITE" id="PS50109"/>
    </source>
</evidence>
<dbReference type="Pfam" id="PF13426">
    <property type="entry name" value="PAS_9"/>
    <property type="match status" value="2"/>
</dbReference>
<name>A0ABS2JTT5_9GAMM</name>